<feature type="transmembrane region" description="Helical" evidence="15">
    <location>
        <begin position="728"/>
        <end position="748"/>
    </location>
</feature>
<evidence type="ECO:0000259" key="16">
    <source>
        <dbReference type="PROSITE" id="PS50919"/>
    </source>
</evidence>
<evidence type="ECO:0000256" key="2">
    <source>
        <dbReference type="ARBA" id="ARBA00004922"/>
    </source>
</evidence>
<feature type="transmembrane region" description="Helical" evidence="15">
    <location>
        <begin position="701"/>
        <end position="721"/>
    </location>
</feature>
<keyword evidence="9" id="KW-0256">Endoplasmic reticulum</keyword>
<feature type="transmembrane region" description="Helical" evidence="15">
    <location>
        <begin position="633"/>
        <end position="650"/>
    </location>
</feature>
<evidence type="ECO:0000256" key="4">
    <source>
        <dbReference type="ARBA" id="ARBA00012839"/>
    </source>
</evidence>
<dbReference type="EC" id="2.4.1.109" evidence="4"/>
<feature type="transmembrane region" description="Helical" evidence="15">
    <location>
        <begin position="595"/>
        <end position="613"/>
    </location>
</feature>
<evidence type="ECO:0000256" key="9">
    <source>
        <dbReference type="ARBA" id="ARBA00022824"/>
    </source>
</evidence>
<evidence type="ECO:0000256" key="15">
    <source>
        <dbReference type="SAM" id="Phobius"/>
    </source>
</evidence>
<evidence type="ECO:0000256" key="7">
    <source>
        <dbReference type="ARBA" id="ARBA00022692"/>
    </source>
</evidence>
<evidence type="ECO:0000256" key="8">
    <source>
        <dbReference type="ARBA" id="ARBA00022737"/>
    </source>
</evidence>
<reference evidence="17" key="1">
    <citation type="submission" date="2017-11" db="EMBL/GenBank/DDBJ databases">
        <title>The sensing device of the deep-sea amphipod.</title>
        <authorList>
            <person name="Kobayashi H."/>
            <person name="Nagahama T."/>
            <person name="Arai W."/>
            <person name="Sasagawa Y."/>
            <person name="Umeda M."/>
            <person name="Hayashi T."/>
            <person name="Nikaido I."/>
            <person name="Watanabe H."/>
            <person name="Oguri K."/>
            <person name="Kitazato H."/>
            <person name="Fujioka K."/>
            <person name="Kido Y."/>
            <person name="Takami H."/>
        </authorList>
    </citation>
    <scope>NUCLEOTIDE SEQUENCE</scope>
    <source>
        <tissue evidence="17">Whole body</tissue>
    </source>
</reference>
<keyword evidence="5" id="KW-0328">Glycosyltransferase</keyword>
<keyword evidence="8" id="KW-0677">Repeat</keyword>
<evidence type="ECO:0000256" key="12">
    <source>
        <dbReference type="ARBA" id="ARBA00039583"/>
    </source>
</evidence>
<dbReference type="GO" id="GO:0005789">
    <property type="term" value="C:endoplasmic reticulum membrane"/>
    <property type="evidence" value="ECO:0007669"/>
    <property type="project" value="UniProtKB-SubCell"/>
</dbReference>
<dbReference type="PANTHER" id="PTHR10050:SF46">
    <property type="entry name" value="PROTEIN O-MANNOSYL-TRANSFERASE 2"/>
    <property type="match status" value="1"/>
</dbReference>
<evidence type="ECO:0000256" key="1">
    <source>
        <dbReference type="ARBA" id="ARBA00004477"/>
    </source>
</evidence>
<evidence type="ECO:0000256" key="11">
    <source>
        <dbReference type="ARBA" id="ARBA00023136"/>
    </source>
</evidence>
<dbReference type="GO" id="GO:0004169">
    <property type="term" value="F:dolichyl-phosphate-mannose-protein mannosyltransferase activity"/>
    <property type="evidence" value="ECO:0007669"/>
    <property type="project" value="UniProtKB-EC"/>
</dbReference>
<protein>
    <recommendedName>
        <fullName evidence="12">Protein O-mannosyl-transferase 2</fullName>
        <ecNumber evidence="4">2.4.1.109</ecNumber>
    </recommendedName>
</protein>
<dbReference type="Pfam" id="PF02366">
    <property type="entry name" value="PMT"/>
    <property type="match status" value="1"/>
</dbReference>
<feature type="transmembrane region" description="Helical" evidence="15">
    <location>
        <begin position="109"/>
        <end position="136"/>
    </location>
</feature>
<dbReference type="InterPro" id="IPR003342">
    <property type="entry name" value="ArnT-like_N"/>
</dbReference>
<feature type="transmembrane region" description="Helical" evidence="15">
    <location>
        <begin position="671"/>
        <end position="689"/>
    </location>
</feature>
<dbReference type="InterPro" id="IPR032421">
    <property type="entry name" value="PMT_4TMC"/>
</dbReference>
<feature type="transmembrane region" description="Helical" evidence="15">
    <location>
        <begin position="294"/>
        <end position="316"/>
    </location>
</feature>
<keyword evidence="10 15" id="KW-1133">Transmembrane helix</keyword>
<name>A0A6A7G6J1_9CRUS</name>
<feature type="transmembrane region" description="Helical" evidence="15">
    <location>
        <begin position="156"/>
        <end position="175"/>
    </location>
</feature>
<feature type="transmembrane region" description="Helical" evidence="15">
    <location>
        <begin position="187"/>
        <end position="208"/>
    </location>
</feature>
<comment type="catalytic activity">
    <reaction evidence="14">
        <text>a di-trans,poly-cis-dolichyl beta-D-mannosyl phosphate + L-seryl-[protein] = 3-O-(alpha-D-mannosyl)-L-seryl-[protein] + a di-trans,poly-cis-dolichyl phosphate + H(+)</text>
        <dbReference type="Rhea" id="RHEA:17377"/>
        <dbReference type="Rhea" id="RHEA-COMP:9863"/>
        <dbReference type="Rhea" id="RHEA-COMP:13546"/>
        <dbReference type="Rhea" id="RHEA-COMP:19498"/>
        <dbReference type="Rhea" id="RHEA-COMP:19501"/>
        <dbReference type="ChEBI" id="CHEBI:15378"/>
        <dbReference type="ChEBI" id="CHEBI:29999"/>
        <dbReference type="ChEBI" id="CHEBI:57683"/>
        <dbReference type="ChEBI" id="CHEBI:58211"/>
        <dbReference type="ChEBI" id="CHEBI:137321"/>
        <dbReference type="EC" id="2.4.1.109"/>
    </reaction>
</comment>
<comment type="subcellular location">
    <subcellularLocation>
        <location evidence="1">Endoplasmic reticulum membrane</location>
        <topology evidence="1">Multi-pass membrane protein</topology>
    </subcellularLocation>
</comment>
<dbReference type="PANTHER" id="PTHR10050">
    <property type="entry name" value="DOLICHYL-PHOSPHATE-MANNOSE--PROTEIN MANNOSYLTRANSFERASE"/>
    <property type="match status" value="1"/>
</dbReference>
<feature type="transmembrane region" description="Helical" evidence="15">
    <location>
        <begin position="242"/>
        <end position="274"/>
    </location>
</feature>
<keyword evidence="7 15" id="KW-0812">Transmembrane</keyword>
<dbReference type="InterPro" id="IPR016093">
    <property type="entry name" value="MIR_motif"/>
</dbReference>
<dbReference type="AlphaFoldDB" id="A0A6A7G6J1"/>
<comment type="similarity">
    <text evidence="3">Belongs to the glycosyltransferase 39 family.</text>
</comment>
<evidence type="ECO:0000256" key="13">
    <source>
        <dbReference type="ARBA" id="ARBA00045085"/>
    </source>
</evidence>
<evidence type="ECO:0000256" key="3">
    <source>
        <dbReference type="ARBA" id="ARBA00007222"/>
    </source>
</evidence>
<evidence type="ECO:0000256" key="5">
    <source>
        <dbReference type="ARBA" id="ARBA00022676"/>
    </source>
</evidence>
<keyword evidence="6 17" id="KW-0808">Transferase</keyword>
<comment type="catalytic activity">
    <reaction evidence="13">
        <text>a di-trans,poly-cis-dolichyl beta-D-mannosyl phosphate + L-threonyl-[protein] = 3-O-(alpha-D-mannosyl)-L-threonyl-[protein] + a di-trans,poly-cis-dolichyl phosphate + H(+)</text>
        <dbReference type="Rhea" id="RHEA:53396"/>
        <dbReference type="Rhea" id="RHEA-COMP:11060"/>
        <dbReference type="Rhea" id="RHEA-COMP:13547"/>
        <dbReference type="Rhea" id="RHEA-COMP:19498"/>
        <dbReference type="Rhea" id="RHEA-COMP:19501"/>
        <dbReference type="ChEBI" id="CHEBI:15378"/>
        <dbReference type="ChEBI" id="CHEBI:30013"/>
        <dbReference type="ChEBI" id="CHEBI:57683"/>
        <dbReference type="ChEBI" id="CHEBI:58211"/>
        <dbReference type="ChEBI" id="CHEBI:137323"/>
        <dbReference type="EC" id="2.4.1.109"/>
    </reaction>
</comment>
<dbReference type="PROSITE" id="PS50919">
    <property type="entry name" value="MIR"/>
    <property type="match status" value="1"/>
</dbReference>
<evidence type="ECO:0000256" key="6">
    <source>
        <dbReference type="ARBA" id="ARBA00022679"/>
    </source>
</evidence>
<evidence type="ECO:0000256" key="14">
    <source>
        <dbReference type="ARBA" id="ARBA00045102"/>
    </source>
</evidence>
<keyword evidence="11 15" id="KW-0472">Membrane</keyword>
<evidence type="ECO:0000313" key="17">
    <source>
        <dbReference type="EMBL" id="LAC26520.1"/>
    </source>
</evidence>
<evidence type="ECO:0000256" key="10">
    <source>
        <dbReference type="ARBA" id="ARBA00022989"/>
    </source>
</evidence>
<dbReference type="Gene3D" id="2.80.10.50">
    <property type="match status" value="1"/>
</dbReference>
<accession>A0A6A7G6J1</accession>
<organism evidence="17">
    <name type="scientific">Hirondellea gigas</name>
    <dbReference type="NCBI Taxonomy" id="1518452"/>
    <lineage>
        <taxon>Eukaryota</taxon>
        <taxon>Metazoa</taxon>
        <taxon>Ecdysozoa</taxon>
        <taxon>Arthropoda</taxon>
        <taxon>Crustacea</taxon>
        <taxon>Multicrustacea</taxon>
        <taxon>Malacostraca</taxon>
        <taxon>Eumalacostraca</taxon>
        <taxon>Peracarida</taxon>
        <taxon>Amphipoda</taxon>
        <taxon>Amphilochidea</taxon>
        <taxon>Lysianassida</taxon>
        <taxon>Lysianassidira</taxon>
        <taxon>Lysianassoidea</taxon>
        <taxon>Lysianassidae</taxon>
        <taxon>Hirondellea</taxon>
    </lineage>
</organism>
<proteinExistence type="evidence at transcript level"/>
<feature type="domain" description="MIR" evidence="16">
    <location>
        <begin position="519"/>
        <end position="578"/>
    </location>
</feature>
<dbReference type="InterPro" id="IPR027005">
    <property type="entry name" value="PMT-like"/>
</dbReference>
<comment type="pathway">
    <text evidence="2">Protein modification; protein glycosylation.</text>
</comment>
<dbReference type="EMBL" id="IACT01007402">
    <property type="protein sequence ID" value="LAC26520.1"/>
    <property type="molecule type" value="mRNA"/>
</dbReference>
<dbReference type="InterPro" id="IPR036300">
    <property type="entry name" value="MIR_dom_sf"/>
</dbReference>
<dbReference type="UniPathway" id="UPA00378"/>
<dbReference type="SUPFAM" id="SSF82109">
    <property type="entry name" value="MIR domain"/>
    <property type="match status" value="1"/>
</dbReference>
<sequence>MHLRSKIECFDSKKLHSPDYAALTDDEKNERTSNTTGNFMTLMKVLTGYNNTMLWWDRYRSLGGPAGSRDWWLSFWVVMAAALYTRISSITSPYMVIWDEAHFGKMLSYYINGTFFFDVHPTGGKLLLTFFGWLGGYNGTHSFEKPGVSYEGYPEIMLIRFCCALMGALLAPIAFCSAWTMTRRIPAAVLAATFVVTEIGTLMLTKFILLDAPLMFFMMASLLAMCRLHYASQIDPSFGVRWWCYLILTGLMIGCVVSVKFVGLFMVAVVGLYTVQSLWDILAYASLVEMFYHIMARTMCLIILPIVIYMGCFIIHDSLLISNNAKQDPGEFHLSHFTPGFQMNIANTALHGISQPLVVTYGANTTIRSITRGGGFLSTMNNTYPSKHDPNQKQVVFSGRTKSFISLLQIRFPLDDPDLPDGYYSGDPEIVQHLDIVRLYSPWSNKFLACNKSQATVVTVHKLVYFEENVSEGSPPDNHMWQVQLITTNSPETLELRTNEDMNAQLINGTDQQVTEENEKVISWNVLESHVKLFNVYHKCYLSVSGKKLPKSWGLGQPEVSCGKSAHGDDSRWYVEQSFDRHVTNSTFGHLRTGLWSRFVETFHMMMWMWPLCYRSHPWYDETFRIVLLGNPIVFWFNIVGFIITVVFLSKTAYNRRRNPHLKLDQELCSLIFWCRWLLLAYLLHYLPFYTMNRILYFHHYFPALQISSLLTSVILGTLMCRLSRGPSLLIMIMLLLSLIYSFCLFSFTGYGEYPSDSWHAHNSTHRHLRWLDGWQLV</sequence>
<dbReference type="SMART" id="SM00472">
    <property type="entry name" value="MIR"/>
    <property type="match status" value="1"/>
</dbReference>
<dbReference type="Pfam" id="PF16192">
    <property type="entry name" value="PMT_4TMC"/>
    <property type="match status" value="1"/>
</dbReference>